<dbReference type="AlphaFoldDB" id="A0A833GZP6"/>
<feature type="domain" description="HIT" evidence="4">
    <location>
        <begin position="4"/>
        <end position="107"/>
    </location>
</feature>
<feature type="short sequence motif" description="Histidine triad motif" evidence="2 3">
    <location>
        <begin position="91"/>
        <end position="95"/>
    </location>
</feature>
<accession>A0A833GZP6</accession>
<name>A0A833GZP6_9LEPT</name>
<evidence type="ECO:0000256" key="1">
    <source>
        <dbReference type="PIRSR" id="PIRSR601310-1"/>
    </source>
</evidence>
<dbReference type="SUPFAM" id="SSF54197">
    <property type="entry name" value="HIT-like"/>
    <property type="match status" value="1"/>
</dbReference>
<feature type="active site" description="Tele-AMP-histidine intermediate" evidence="1">
    <location>
        <position position="93"/>
    </location>
</feature>
<comment type="caution">
    <text evidence="5">The sequence shown here is derived from an EMBL/GenBank/DDBJ whole genome shotgun (WGS) entry which is preliminary data.</text>
</comment>
<dbReference type="Pfam" id="PF01230">
    <property type="entry name" value="HIT"/>
    <property type="match status" value="1"/>
</dbReference>
<dbReference type="PRINTS" id="PR00332">
    <property type="entry name" value="HISTRIAD"/>
</dbReference>
<gene>
    <name evidence="5" type="ORF">F9K24_15040</name>
</gene>
<dbReference type="PANTHER" id="PTHR46648">
    <property type="entry name" value="HIT FAMILY PROTEIN 1"/>
    <property type="match status" value="1"/>
</dbReference>
<dbReference type="GO" id="GO:0009117">
    <property type="term" value="P:nucleotide metabolic process"/>
    <property type="evidence" value="ECO:0007669"/>
    <property type="project" value="TreeGrafter"/>
</dbReference>
<sequence>MASIFTRIINRELPAYIVAEDDDHLAFLDVKPVKRGHLLVIPKKEIDYIFDMDDEALARLNAFAKKIAVAQKKAIPCKRIGTAVVGLEVPHVHIHLIPLDAIADLDFTKERLTFSKEEYEGIRDSIKAGL</sequence>
<organism evidence="5 6">
    <name type="scientific">Leptonema illini</name>
    <dbReference type="NCBI Taxonomy" id="183"/>
    <lineage>
        <taxon>Bacteria</taxon>
        <taxon>Pseudomonadati</taxon>
        <taxon>Spirochaetota</taxon>
        <taxon>Spirochaetia</taxon>
        <taxon>Leptospirales</taxon>
        <taxon>Leptospiraceae</taxon>
        <taxon>Leptonema</taxon>
    </lineage>
</organism>
<evidence type="ECO:0000259" key="4">
    <source>
        <dbReference type="PROSITE" id="PS51084"/>
    </source>
</evidence>
<dbReference type="InterPro" id="IPR036265">
    <property type="entry name" value="HIT-like_sf"/>
</dbReference>
<evidence type="ECO:0000313" key="5">
    <source>
        <dbReference type="EMBL" id="KAB2931007.1"/>
    </source>
</evidence>
<proteinExistence type="predicted"/>
<dbReference type="GO" id="GO:0003824">
    <property type="term" value="F:catalytic activity"/>
    <property type="evidence" value="ECO:0007669"/>
    <property type="project" value="InterPro"/>
</dbReference>
<evidence type="ECO:0000256" key="3">
    <source>
        <dbReference type="PROSITE-ProRule" id="PRU00464"/>
    </source>
</evidence>
<dbReference type="PROSITE" id="PS51084">
    <property type="entry name" value="HIT_2"/>
    <property type="match status" value="1"/>
</dbReference>
<dbReference type="PANTHER" id="PTHR46648:SF1">
    <property type="entry name" value="ADENOSINE 5'-MONOPHOSPHORAMIDASE HNT1"/>
    <property type="match status" value="1"/>
</dbReference>
<dbReference type="InterPro" id="IPR001310">
    <property type="entry name" value="Histidine_triad_HIT"/>
</dbReference>
<protein>
    <submittedName>
        <fullName evidence="5">HIT family protein</fullName>
    </submittedName>
</protein>
<evidence type="ECO:0000313" key="6">
    <source>
        <dbReference type="Proteomes" id="UP000460298"/>
    </source>
</evidence>
<dbReference type="Proteomes" id="UP000460298">
    <property type="component" value="Unassembled WGS sequence"/>
</dbReference>
<dbReference type="InterPro" id="IPR011146">
    <property type="entry name" value="HIT-like"/>
</dbReference>
<evidence type="ECO:0000256" key="2">
    <source>
        <dbReference type="PIRSR" id="PIRSR601310-3"/>
    </source>
</evidence>
<dbReference type="Gene3D" id="3.30.428.10">
    <property type="entry name" value="HIT-like"/>
    <property type="match status" value="1"/>
</dbReference>
<reference evidence="5 6" key="1">
    <citation type="submission" date="2019-10" db="EMBL/GenBank/DDBJ databases">
        <title>Extracellular Electron Transfer in a Candidatus Methanoperedens spp. Enrichment Culture.</title>
        <authorList>
            <person name="Berger S."/>
            <person name="Rangel Shaw D."/>
            <person name="Berben T."/>
            <person name="In 'T Zandt M."/>
            <person name="Frank J."/>
            <person name="Reimann J."/>
            <person name="Jetten M.S.M."/>
            <person name="Welte C.U."/>
        </authorList>
    </citation>
    <scope>NUCLEOTIDE SEQUENCE [LARGE SCALE GENOMIC DNA]</scope>
    <source>
        <strain evidence="5">SB12</strain>
    </source>
</reference>
<dbReference type="EMBL" id="WBUI01000016">
    <property type="protein sequence ID" value="KAB2931007.1"/>
    <property type="molecule type" value="Genomic_DNA"/>
</dbReference>